<proteinExistence type="predicted"/>
<dbReference type="InterPro" id="IPR036388">
    <property type="entry name" value="WH-like_DNA-bd_sf"/>
</dbReference>
<dbReference type="RefSeq" id="WP_188487856.1">
    <property type="nucleotide sequence ID" value="NZ_BMCS01000001.1"/>
</dbReference>
<comment type="caution">
    <text evidence="3">The sequence shown here is derived from an EMBL/GenBank/DDBJ whole genome shotgun (WGS) entry which is preliminary data.</text>
</comment>
<dbReference type="SUPFAM" id="SSF46785">
    <property type="entry name" value="Winged helix' DNA-binding domain"/>
    <property type="match status" value="1"/>
</dbReference>
<protein>
    <recommendedName>
        <fullName evidence="2">HTH marR-type domain-containing protein</fullName>
    </recommendedName>
</protein>
<dbReference type="Gene3D" id="1.10.10.10">
    <property type="entry name" value="Winged helix-like DNA-binding domain superfamily/Winged helix DNA-binding domain"/>
    <property type="match status" value="1"/>
</dbReference>
<name>A0ABQ1UFM0_9NOCA</name>
<keyword evidence="1" id="KW-0472">Membrane</keyword>
<dbReference type="PANTHER" id="PTHR39515">
    <property type="entry name" value="CONSERVED PROTEIN"/>
    <property type="match status" value="1"/>
</dbReference>
<dbReference type="PROSITE" id="PS50995">
    <property type="entry name" value="HTH_MARR_2"/>
    <property type="match status" value="1"/>
</dbReference>
<evidence type="ECO:0000256" key="1">
    <source>
        <dbReference type="SAM" id="Phobius"/>
    </source>
</evidence>
<organism evidence="3 4">
    <name type="scientific">Williamsia phyllosphaerae</name>
    <dbReference type="NCBI Taxonomy" id="885042"/>
    <lineage>
        <taxon>Bacteria</taxon>
        <taxon>Bacillati</taxon>
        <taxon>Actinomycetota</taxon>
        <taxon>Actinomycetes</taxon>
        <taxon>Mycobacteriales</taxon>
        <taxon>Nocardiaceae</taxon>
        <taxon>Williamsia</taxon>
    </lineage>
</organism>
<dbReference type="InterPro" id="IPR036390">
    <property type="entry name" value="WH_DNA-bd_sf"/>
</dbReference>
<dbReference type="Proteomes" id="UP000632454">
    <property type="component" value="Unassembled WGS sequence"/>
</dbReference>
<keyword evidence="1" id="KW-0812">Transmembrane</keyword>
<sequence length="150" mass="15806">MTNTQSRAVSVYTALARINRMLRNGVGPGALTLGATSALWVLVNSSPMRLSDLAAKENVSAPTMSRLVAALERDGMVERTADPLDGRASLIAPTPAAVELIRGATSRRAQLMESALNRLAPEDRAAAERSIELLAEVLAEQVCASGDPPL</sequence>
<reference evidence="4" key="1">
    <citation type="journal article" date="2019" name="Int. J. Syst. Evol. Microbiol.">
        <title>The Global Catalogue of Microorganisms (GCM) 10K type strain sequencing project: providing services to taxonomists for standard genome sequencing and annotation.</title>
        <authorList>
            <consortium name="The Broad Institute Genomics Platform"/>
            <consortium name="The Broad Institute Genome Sequencing Center for Infectious Disease"/>
            <person name="Wu L."/>
            <person name="Ma J."/>
        </authorList>
    </citation>
    <scope>NUCLEOTIDE SEQUENCE [LARGE SCALE GENOMIC DNA]</scope>
    <source>
        <strain evidence="4">CCM 7855</strain>
    </source>
</reference>
<dbReference type="Pfam" id="PF01047">
    <property type="entry name" value="MarR"/>
    <property type="match status" value="1"/>
</dbReference>
<feature type="domain" description="HTH marR-type" evidence="2">
    <location>
        <begin position="1"/>
        <end position="139"/>
    </location>
</feature>
<dbReference type="EMBL" id="BMCS01000001">
    <property type="protein sequence ID" value="GGF17736.1"/>
    <property type="molecule type" value="Genomic_DNA"/>
</dbReference>
<feature type="transmembrane region" description="Helical" evidence="1">
    <location>
        <begin position="21"/>
        <end position="43"/>
    </location>
</feature>
<keyword evidence="1" id="KW-1133">Transmembrane helix</keyword>
<evidence type="ECO:0000313" key="3">
    <source>
        <dbReference type="EMBL" id="GGF17736.1"/>
    </source>
</evidence>
<dbReference type="PANTHER" id="PTHR39515:SF2">
    <property type="entry name" value="HTH-TYPE TRANSCRIPTIONAL REGULATOR RV0880"/>
    <property type="match status" value="1"/>
</dbReference>
<dbReference type="SMART" id="SM00347">
    <property type="entry name" value="HTH_MARR"/>
    <property type="match status" value="1"/>
</dbReference>
<evidence type="ECO:0000313" key="4">
    <source>
        <dbReference type="Proteomes" id="UP000632454"/>
    </source>
</evidence>
<gene>
    <name evidence="3" type="ORF">GCM10007298_12200</name>
</gene>
<keyword evidence="4" id="KW-1185">Reference proteome</keyword>
<dbReference type="InterPro" id="IPR000835">
    <property type="entry name" value="HTH_MarR-typ"/>
</dbReference>
<evidence type="ECO:0000259" key="2">
    <source>
        <dbReference type="PROSITE" id="PS50995"/>
    </source>
</evidence>
<accession>A0ABQ1UFM0</accession>
<dbReference type="InterPro" id="IPR052526">
    <property type="entry name" value="HTH-type_Bedaq_tolerance"/>
</dbReference>